<comment type="catalytic activity">
    <reaction evidence="10">
        <text>(2R,3R)-2,3-dihydroxy-3-methylpentanoate + NADP(+) = (S)-2-ethyl-2-hydroxy-3-oxobutanoate + NADPH + H(+)</text>
        <dbReference type="Rhea" id="RHEA:13493"/>
        <dbReference type="ChEBI" id="CHEBI:15378"/>
        <dbReference type="ChEBI" id="CHEBI:49256"/>
        <dbReference type="ChEBI" id="CHEBI:49258"/>
        <dbReference type="ChEBI" id="CHEBI:57783"/>
        <dbReference type="ChEBI" id="CHEBI:58349"/>
        <dbReference type="EC" id="1.1.1.86"/>
    </reaction>
</comment>
<sequence>MPRKLGRASGEGPPVRLPHRTERTYHRMAAEIFYDDDADLSIIQGRTVAVLGYGSQGHAHALSLRDSGVDVRVGLPEGSKSRPKAEAEGLRVVTPAEAAAEADLIMILAPDHVQRTLYAESVEPNLQDGDALFFGHGFNIRFGYIKPPAGVDVAMVAPKGPGHLVRREFSDGKGVPCLVAVEQDASGSALQLALSYAKGIGGTRAGVIKTTFTEETETDLFGEQAVLCGGMSALVTAGFETLIDAGYQPEIAYFECLHELKLIVDLMYEGGIAKQRWSVSDTAEYGDYTTGPKIIDQHVKDSMKEVLAAIKDGSWAAAFIADQDAGAPDFKRRRAEAEAHPIEETGRKLRGLMSWVSASDDYTGTAARS</sequence>
<comment type="cofactor">
    <cofactor evidence="10">
        <name>Mg(2+)</name>
        <dbReference type="ChEBI" id="CHEBI:18420"/>
    </cofactor>
    <text evidence="10">Binds 2 magnesium ions per subunit.</text>
</comment>
<dbReference type="NCBIfam" id="NF004017">
    <property type="entry name" value="PRK05479.1"/>
    <property type="match status" value="1"/>
</dbReference>
<feature type="binding site" evidence="10 11">
    <location>
        <position position="259"/>
    </location>
    <ligand>
        <name>Mg(2+)</name>
        <dbReference type="ChEBI" id="CHEBI:18420"/>
        <label>2</label>
    </ligand>
</feature>
<dbReference type="EMBL" id="JBHUHP010000007">
    <property type="protein sequence ID" value="MFD2091371.1"/>
    <property type="molecule type" value="Genomic_DNA"/>
</dbReference>
<evidence type="ECO:0000256" key="7">
    <source>
        <dbReference type="ARBA" id="ARBA00022857"/>
    </source>
</evidence>
<evidence type="ECO:0000313" key="15">
    <source>
        <dbReference type="Proteomes" id="UP001597402"/>
    </source>
</evidence>
<evidence type="ECO:0000256" key="8">
    <source>
        <dbReference type="ARBA" id="ARBA00023002"/>
    </source>
</evidence>
<feature type="domain" description="KARI N-terminal Rossmann" evidence="12">
    <location>
        <begin position="30"/>
        <end position="210"/>
    </location>
</feature>
<dbReference type="PROSITE" id="PS51851">
    <property type="entry name" value="KARI_C"/>
    <property type="match status" value="1"/>
</dbReference>
<feature type="binding site" evidence="10">
    <location>
        <begin position="53"/>
        <end position="56"/>
    </location>
    <ligand>
        <name>NADP(+)</name>
        <dbReference type="ChEBI" id="CHEBI:58349"/>
    </ligand>
</feature>
<dbReference type="PANTHER" id="PTHR21371">
    <property type="entry name" value="KETOL-ACID REDUCTOISOMERASE, MITOCHONDRIAL"/>
    <property type="match status" value="1"/>
</dbReference>
<reference evidence="15" key="1">
    <citation type="journal article" date="2019" name="Int. J. Syst. Evol. Microbiol.">
        <title>The Global Catalogue of Microorganisms (GCM) 10K type strain sequencing project: providing services to taxonomists for standard genome sequencing and annotation.</title>
        <authorList>
            <consortium name="The Broad Institute Genomics Platform"/>
            <consortium name="The Broad Institute Genome Sequencing Center for Infectious Disease"/>
            <person name="Wu L."/>
            <person name="Ma J."/>
        </authorList>
    </citation>
    <scope>NUCLEOTIDE SEQUENCE [LARGE SCALE GENOMIC DNA]</scope>
    <source>
        <strain evidence="15">JCM 3338</strain>
    </source>
</reference>
<dbReference type="InterPro" id="IPR036291">
    <property type="entry name" value="NAD(P)-bd_dom_sf"/>
</dbReference>
<feature type="binding site" evidence="10 11">
    <location>
        <position position="219"/>
    </location>
    <ligand>
        <name>Mg(2+)</name>
        <dbReference type="ChEBI" id="CHEBI:18420"/>
        <label>2</label>
    </ligand>
</feature>
<evidence type="ECO:0000256" key="6">
    <source>
        <dbReference type="ARBA" id="ARBA00022842"/>
    </source>
</evidence>
<dbReference type="SUPFAM" id="SSF48179">
    <property type="entry name" value="6-phosphogluconate dehydrogenase C-terminal domain-like"/>
    <property type="match status" value="1"/>
</dbReference>
<dbReference type="GO" id="GO:0004455">
    <property type="term" value="F:ketol-acid reductoisomerase activity"/>
    <property type="evidence" value="ECO:0007669"/>
    <property type="project" value="UniProtKB-EC"/>
</dbReference>
<dbReference type="NCBIfam" id="TIGR00465">
    <property type="entry name" value="ilvC"/>
    <property type="match status" value="1"/>
</dbReference>
<keyword evidence="7 10" id="KW-0521">NADP</keyword>
<comment type="pathway">
    <text evidence="2 10">Amino-acid biosynthesis; L-isoleucine biosynthesis; L-isoleucine from 2-oxobutanoate: step 2/4.</text>
</comment>
<accession>A0ABW4X7I5</accession>
<evidence type="ECO:0000256" key="3">
    <source>
        <dbReference type="ARBA" id="ARBA00010318"/>
    </source>
</evidence>
<evidence type="ECO:0000256" key="1">
    <source>
        <dbReference type="ARBA" id="ARBA00004864"/>
    </source>
</evidence>
<evidence type="ECO:0000256" key="5">
    <source>
        <dbReference type="ARBA" id="ARBA00022723"/>
    </source>
</evidence>
<evidence type="ECO:0000256" key="10">
    <source>
        <dbReference type="HAMAP-Rule" id="MF_00435"/>
    </source>
</evidence>
<evidence type="ECO:0000256" key="11">
    <source>
        <dbReference type="PROSITE-ProRule" id="PRU01198"/>
    </source>
</evidence>
<dbReference type="NCBIfam" id="NF009940">
    <property type="entry name" value="PRK13403.1"/>
    <property type="match status" value="1"/>
</dbReference>
<feature type="binding site" evidence="10 11">
    <location>
        <position position="280"/>
    </location>
    <ligand>
        <name>substrate</name>
    </ligand>
</feature>
<comment type="function">
    <text evidence="10">Involved in the biosynthesis of branched-chain amino acids (BCAA). Catalyzes an alkyl-migration followed by a ketol-acid reduction of (S)-2-acetolactate (S2AL) to yield (R)-2,3-dihydroxy-isovalerate. In the isomerase reaction, S2AL is rearranged via a Mg-dependent methyl migration to produce 3-hydroxy-3-methyl-2-ketobutyrate (HMKB). In the reductase reaction, this 2-ketoacid undergoes a metal-dependent reduction by NADPH to yield (R)-2,3-dihydroxy-isovalerate.</text>
</comment>
<dbReference type="HAMAP" id="MF_00435">
    <property type="entry name" value="IlvC"/>
    <property type="match status" value="1"/>
</dbReference>
<feature type="domain" description="KARI C-terminal knotted" evidence="13">
    <location>
        <begin position="211"/>
        <end position="356"/>
    </location>
</feature>
<dbReference type="Gene3D" id="3.40.50.720">
    <property type="entry name" value="NAD(P)-binding Rossmann-like Domain"/>
    <property type="match status" value="1"/>
</dbReference>
<evidence type="ECO:0000256" key="9">
    <source>
        <dbReference type="ARBA" id="ARBA00023304"/>
    </source>
</evidence>
<dbReference type="Gene3D" id="6.10.240.10">
    <property type="match status" value="1"/>
</dbReference>
<comment type="catalytic activity">
    <reaction evidence="10">
        <text>(2R)-2,3-dihydroxy-3-methylbutanoate + NADP(+) = (2S)-2-acetolactate + NADPH + H(+)</text>
        <dbReference type="Rhea" id="RHEA:22068"/>
        <dbReference type="ChEBI" id="CHEBI:15378"/>
        <dbReference type="ChEBI" id="CHEBI:49072"/>
        <dbReference type="ChEBI" id="CHEBI:57783"/>
        <dbReference type="ChEBI" id="CHEBI:58349"/>
        <dbReference type="ChEBI" id="CHEBI:58476"/>
        <dbReference type="EC" id="1.1.1.86"/>
    </reaction>
</comment>
<comment type="similarity">
    <text evidence="3 10 11">Belongs to the ketol-acid reductoisomerase family.</text>
</comment>
<dbReference type="EC" id="1.1.1.86" evidence="10"/>
<dbReference type="InterPro" id="IPR000506">
    <property type="entry name" value="KARI_C"/>
</dbReference>
<dbReference type="Pfam" id="PF01450">
    <property type="entry name" value="KARI_C"/>
    <property type="match status" value="1"/>
</dbReference>
<dbReference type="Proteomes" id="UP001597402">
    <property type="component" value="Unassembled WGS sequence"/>
</dbReference>
<evidence type="ECO:0000313" key="14">
    <source>
        <dbReference type="EMBL" id="MFD2091371.1"/>
    </source>
</evidence>
<evidence type="ECO:0000256" key="2">
    <source>
        <dbReference type="ARBA" id="ARBA00004885"/>
    </source>
</evidence>
<organism evidence="14 15">
    <name type="scientific">Blastococcus deserti</name>
    <dbReference type="NCBI Taxonomy" id="2259033"/>
    <lineage>
        <taxon>Bacteria</taxon>
        <taxon>Bacillati</taxon>
        <taxon>Actinomycetota</taxon>
        <taxon>Actinomycetes</taxon>
        <taxon>Geodermatophilales</taxon>
        <taxon>Geodermatophilaceae</taxon>
        <taxon>Blastococcus</taxon>
    </lineage>
</organism>
<proteinExistence type="inferred from homology"/>
<dbReference type="RefSeq" id="WP_376873604.1">
    <property type="nucleotide sequence ID" value="NZ_JBHUHP010000007.1"/>
</dbReference>
<feature type="binding site" evidence="10 11">
    <location>
        <position position="223"/>
    </location>
    <ligand>
        <name>Mg(2+)</name>
        <dbReference type="ChEBI" id="CHEBI:18420"/>
        <label>1</label>
    </ligand>
</feature>
<dbReference type="InterPro" id="IPR013116">
    <property type="entry name" value="KARI_N"/>
</dbReference>
<keyword evidence="4 10" id="KW-0028">Amino-acid biosynthesis</keyword>
<dbReference type="InterPro" id="IPR013023">
    <property type="entry name" value="KARI"/>
</dbReference>
<dbReference type="PIRSF" id="PIRSF000116">
    <property type="entry name" value="IlvC_gammaproteo"/>
    <property type="match status" value="1"/>
</dbReference>
<keyword evidence="15" id="KW-1185">Reference proteome</keyword>
<evidence type="ECO:0000259" key="13">
    <source>
        <dbReference type="PROSITE" id="PS51851"/>
    </source>
</evidence>
<protein>
    <recommendedName>
        <fullName evidence="10">Ketol-acid reductoisomerase (NADP(+))</fullName>
        <shortName evidence="10">KARI</shortName>
        <ecNumber evidence="10">1.1.1.86</ecNumber>
    </recommendedName>
    <alternativeName>
        <fullName evidence="10">Acetohydroxy-acid isomeroreductase</fullName>
        <shortName evidence="10">AHIR</shortName>
    </alternativeName>
    <alternativeName>
        <fullName evidence="10">Alpha-keto-beta-hydroxylacyl reductoisomerase</fullName>
    </alternativeName>
</protein>
<keyword evidence="9 10" id="KW-0100">Branched-chain amino acid biosynthesis</keyword>
<comment type="caution">
    <text evidence="14">The sequence shown here is derived from an EMBL/GenBank/DDBJ whole genome shotgun (WGS) entry which is preliminary data.</text>
</comment>
<evidence type="ECO:0000256" key="4">
    <source>
        <dbReference type="ARBA" id="ARBA00022605"/>
    </source>
</evidence>
<keyword evidence="6 10" id="KW-0460">Magnesium</keyword>
<name>A0ABW4X7I5_9ACTN</name>
<dbReference type="PROSITE" id="PS51850">
    <property type="entry name" value="KARI_N"/>
    <property type="match status" value="1"/>
</dbReference>
<feature type="binding site" evidence="10">
    <location>
        <position position="79"/>
    </location>
    <ligand>
        <name>NADP(+)</name>
        <dbReference type="ChEBI" id="CHEBI:58349"/>
    </ligand>
</feature>
<keyword evidence="8 10" id="KW-0560">Oxidoreductase</keyword>
<gene>
    <name evidence="10 14" type="primary">ilvC</name>
    <name evidence="14" type="ORF">ACFSHS_07250</name>
</gene>
<feature type="binding site" evidence="10 11">
    <location>
        <position position="255"/>
    </location>
    <ligand>
        <name>Mg(2+)</name>
        <dbReference type="ChEBI" id="CHEBI:18420"/>
        <label>2</label>
    </ligand>
</feature>
<comment type="pathway">
    <text evidence="1 10">Amino-acid biosynthesis; L-valine biosynthesis; L-valine from pyruvate: step 2/4.</text>
</comment>
<feature type="binding site" evidence="10">
    <location>
        <position position="81"/>
    </location>
    <ligand>
        <name>NADP(+)</name>
        <dbReference type="ChEBI" id="CHEBI:58349"/>
    </ligand>
</feature>
<dbReference type="PANTHER" id="PTHR21371:SF1">
    <property type="entry name" value="KETOL-ACID REDUCTOISOMERASE, MITOCHONDRIAL"/>
    <property type="match status" value="1"/>
</dbReference>
<dbReference type="SUPFAM" id="SSF51735">
    <property type="entry name" value="NAD(P)-binding Rossmann-fold domains"/>
    <property type="match status" value="1"/>
</dbReference>
<comment type="caution">
    <text evidence="10">Lacks conserved residue(s) required for the propagation of feature annotation.</text>
</comment>
<dbReference type="InterPro" id="IPR008927">
    <property type="entry name" value="6-PGluconate_DH-like_C_sf"/>
</dbReference>
<feature type="binding site" evidence="10">
    <location>
        <position position="162"/>
    </location>
    <ligand>
        <name>NADP(+)</name>
        <dbReference type="ChEBI" id="CHEBI:58349"/>
    </ligand>
</feature>
<feature type="binding site" evidence="10 11">
    <location>
        <position position="219"/>
    </location>
    <ligand>
        <name>Mg(2+)</name>
        <dbReference type="ChEBI" id="CHEBI:18420"/>
        <label>1</label>
    </ligand>
</feature>
<keyword evidence="5 10" id="KW-0479">Metal-binding</keyword>
<dbReference type="InterPro" id="IPR014359">
    <property type="entry name" value="KARI_prok"/>
</dbReference>
<feature type="active site" evidence="10">
    <location>
        <position position="136"/>
    </location>
</feature>
<dbReference type="Pfam" id="PF07991">
    <property type="entry name" value="KARI_N"/>
    <property type="match status" value="1"/>
</dbReference>
<evidence type="ECO:0000259" key="12">
    <source>
        <dbReference type="PROSITE" id="PS51850"/>
    </source>
</evidence>